<evidence type="ECO:0000313" key="10">
    <source>
        <dbReference type="EnsemblPlants" id="AUR62026363-RA:cds"/>
    </source>
</evidence>
<evidence type="ECO:0000256" key="7">
    <source>
        <dbReference type="ARBA" id="ARBA00023136"/>
    </source>
</evidence>
<dbReference type="PANTHER" id="PTHR36488">
    <property type="entry name" value="CASP-LIKE PROTEIN 1U1"/>
    <property type="match status" value="1"/>
</dbReference>
<dbReference type="NCBIfam" id="TIGR01569">
    <property type="entry name" value="A_tha_TIGR01569"/>
    <property type="match status" value="1"/>
</dbReference>
<keyword evidence="5 8" id="KW-0812">Transmembrane</keyword>
<reference evidence="10" key="2">
    <citation type="submission" date="2021-03" db="UniProtKB">
        <authorList>
            <consortium name="EnsemblPlants"/>
        </authorList>
    </citation>
    <scope>IDENTIFICATION</scope>
</reference>
<feature type="domain" description="Casparian strip membrane protein" evidence="9">
    <location>
        <begin position="24"/>
        <end position="142"/>
    </location>
</feature>
<evidence type="ECO:0000259" key="9">
    <source>
        <dbReference type="Pfam" id="PF04535"/>
    </source>
</evidence>
<dbReference type="GO" id="GO:0005886">
    <property type="term" value="C:plasma membrane"/>
    <property type="evidence" value="ECO:0007669"/>
    <property type="project" value="UniProtKB-SubCell"/>
</dbReference>
<organism evidence="10 11">
    <name type="scientific">Chenopodium quinoa</name>
    <name type="common">Quinoa</name>
    <dbReference type="NCBI Taxonomy" id="63459"/>
    <lineage>
        <taxon>Eukaryota</taxon>
        <taxon>Viridiplantae</taxon>
        <taxon>Streptophyta</taxon>
        <taxon>Embryophyta</taxon>
        <taxon>Tracheophyta</taxon>
        <taxon>Spermatophyta</taxon>
        <taxon>Magnoliopsida</taxon>
        <taxon>eudicotyledons</taxon>
        <taxon>Gunneridae</taxon>
        <taxon>Pentapetalae</taxon>
        <taxon>Caryophyllales</taxon>
        <taxon>Chenopodiaceae</taxon>
        <taxon>Chenopodioideae</taxon>
        <taxon>Atripliceae</taxon>
        <taxon>Chenopodium</taxon>
    </lineage>
</organism>
<protein>
    <recommendedName>
        <fullName evidence="8">CASP-like protein</fullName>
    </recommendedName>
</protein>
<dbReference type="InterPro" id="IPR044173">
    <property type="entry name" value="CASPL"/>
</dbReference>
<comment type="similarity">
    <text evidence="2 8">Belongs to the Casparian strip membrane proteins (CASP) family.</text>
</comment>
<evidence type="ECO:0000256" key="4">
    <source>
        <dbReference type="ARBA" id="ARBA00022475"/>
    </source>
</evidence>
<evidence type="ECO:0000256" key="2">
    <source>
        <dbReference type="ARBA" id="ARBA00007651"/>
    </source>
</evidence>
<dbReference type="Proteomes" id="UP000596660">
    <property type="component" value="Unplaced"/>
</dbReference>
<evidence type="ECO:0000256" key="1">
    <source>
        <dbReference type="ARBA" id="ARBA00004651"/>
    </source>
</evidence>
<dbReference type="Pfam" id="PF04535">
    <property type="entry name" value="CASP_dom"/>
    <property type="match status" value="1"/>
</dbReference>
<dbReference type="PANTHER" id="PTHR36488:SF8">
    <property type="entry name" value="CASP-LIKE PROTEIN 1U1"/>
    <property type="match status" value="1"/>
</dbReference>
<keyword evidence="6 8" id="KW-1133">Transmembrane helix</keyword>
<accession>A0A803MB96</accession>
<dbReference type="EnsemblPlants" id="AUR62026363-RA">
    <property type="protein sequence ID" value="AUR62026363-RA:cds"/>
    <property type="gene ID" value="AUR62026363"/>
</dbReference>
<keyword evidence="11" id="KW-1185">Reference proteome</keyword>
<dbReference type="Gramene" id="AUR62026363-RA">
    <property type="protein sequence ID" value="AUR62026363-RA:cds"/>
    <property type="gene ID" value="AUR62026363"/>
</dbReference>
<feature type="transmembrane region" description="Helical" evidence="8">
    <location>
        <begin position="78"/>
        <end position="101"/>
    </location>
</feature>
<dbReference type="InterPro" id="IPR006702">
    <property type="entry name" value="CASP_dom"/>
</dbReference>
<feature type="transmembrane region" description="Helical" evidence="8">
    <location>
        <begin position="28"/>
        <end position="47"/>
    </location>
</feature>
<comment type="subcellular location">
    <subcellularLocation>
        <location evidence="1 8">Cell membrane</location>
        <topology evidence="1 8">Multi-pass membrane protein</topology>
    </subcellularLocation>
</comment>
<feature type="transmembrane region" description="Helical" evidence="8">
    <location>
        <begin position="113"/>
        <end position="137"/>
    </location>
</feature>
<name>A0A803MB96_CHEQI</name>
<proteinExistence type="inferred from homology"/>
<evidence type="ECO:0000256" key="5">
    <source>
        <dbReference type="ARBA" id="ARBA00022692"/>
    </source>
</evidence>
<evidence type="ECO:0000256" key="3">
    <source>
        <dbReference type="ARBA" id="ARBA00011489"/>
    </source>
</evidence>
<evidence type="ECO:0000256" key="6">
    <source>
        <dbReference type="ARBA" id="ARBA00022989"/>
    </source>
</evidence>
<dbReference type="InterPro" id="IPR006459">
    <property type="entry name" value="CASP/CASPL"/>
</dbReference>
<keyword evidence="4 8" id="KW-1003">Cell membrane</keyword>
<reference evidence="10" key="1">
    <citation type="journal article" date="2017" name="Nature">
        <title>The genome of Chenopodium quinoa.</title>
        <authorList>
            <person name="Jarvis D.E."/>
            <person name="Ho Y.S."/>
            <person name="Lightfoot D.J."/>
            <person name="Schmoeckel S.M."/>
            <person name="Li B."/>
            <person name="Borm T.J.A."/>
            <person name="Ohyanagi H."/>
            <person name="Mineta K."/>
            <person name="Michell C.T."/>
            <person name="Saber N."/>
            <person name="Kharbatia N.M."/>
            <person name="Rupper R.R."/>
            <person name="Sharp A.R."/>
            <person name="Dally N."/>
            <person name="Boughton B.A."/>
            <person name="Woo Y.H."/>
            <person name="Gao G."/>
            <person name="Schijlen E.G.W.M."/>
            <person name="Guo X."/>
            <person name="Momin A.A."/>
            <person name="Negrao S."/>
            <person name="Al-Babili S."/>
            <person name="Gehring C."/>
            <person name="Roessner U."/>
            <person name="Jung C."/>
            <person name="Murphy K."/>
            <person name="Arold S.T."/>
            <person name="Gojobori T."/>
            <person name="van der Linden C.G."/>
            <person name="van Loo E.N."/>
            <person name="Jellen E.N."/>
            <person name="Maughan P.J."/>
            <person name="Tester M."/>
        </authorList>
    </citation>
    <scope>NUCLEOTIDE SEQUENCE [LARGE SCALE GENOMIC DNA]</scope>
    <source>
        <strain evidence="10">cv. PI 614886</strain>
    </source>
</reference>
<dbReference type="AlphaFoldDB" id="A0A803MB96"/>
<sequence length="266" mass="28764">MDIGSNGGVQKNKEWETTRATKTGRLELVLRVLALILTLAAAILLGLDKQTKIVPIKVFPNLPALNVPVMAKFSHVSAFVYSVVANSIASVFAAVSLALTLGSGKGGSRLMMILVLDLIMVSLLFSSIGGTSAVGVIGEGKSSVLHEASNSIHDLYGAGVEKVVMIMGFYPLGCALINVLNDFLAGRNPRRTRILSNPTSFTWDFYNPSEAVNTVLAESAWSGQPLVEICHTLASKHCHTWRMESPPLPLIPVYLEWRCNHFLLYG</sequence>
<evidence type="ECO:0000313" key="11">
    <source>
        <dbReference type="Proteomes" id="UP000596660"/>
    </source>
</evidence>
<feature type="transmembrane region" description="Helical" evidence="8">
    <location>
        <begin position="163"/>
        <end position="184"/>
    </location>
</feature>
<keyword evidence="7 8" id="KW-0472">Membrane</keyword>
<evidence type="ECO:0000256" key="8">
    <source>
        <dbReference type="RuleBase" id="RU361233"/>
    </source>
</evidence>
<comment type="subunit">
    <text evidence="3 8">Homodimer and heterodimers.</text>
</comment>